<dbReference type="STRING" id="314232.SKA53_12728"/>
<dbReference type="AlphaFoldDB" id="A3V2X0"/>
<dbReference type="Gene3D" id="2.40.50.100">
    <property type="match status" value="1"/>
</dbReference>
<name>A3V2X0_9RHOB</name>
<dbReference type="GO" id="GO:0015562">
    <property type="term" value="F:efflux transmembrane transporter activity"/>
    <property type="evidence" value="ECO:0007669"/>
    <property type="project" value="TreeGrafter"/>
</dbReference>
<evidence type="ECO:0000313" key="3">
    <source>
        <dbReference type="Proteomes" id="UP000004507"/>
    </source>
</evidence>
<dbReference type="eggNOG" id="COG0845">
    <property type="taxonomic scope" value="Bacteria"/>
</dbReference>
<dbReference type="PANTHER" id="PTHR30469:SF11">
    <property type="entry name" value="BLL4320 PROTEIN"/>
    <property type="match status" value="1"/>
</dbReference>
<dbReference type="EMBL" id="AAMS01000002">
    <property type="protein sequence ID" value="EAQ07701.1"/>
    <property type="molecule type" value="Genomic_DNA"/>
</dbReference>
<dbReference type="HOGENOM" id="CLU_018816_1_0_5"/>
<sequence>MTQSVPSTLRRVMTLGLTLAVFGGAGAAVYAGFAVISAQGDAGAVSRAPASIVAAMQIDIADSYTVTRRFTGQIEAATQIDLAFEFGGRVTEVLVDEGDVIAQGTVLARLDTSALMPQRAALEADLEALAADAALARLTLARNDTLADRGFRSVAAQDDARLALTRAEAGMAATLARIAGVDVQIDKSALIAPFDARIGARRADAGQTVAAGQSVLMLFDAAPARARIGLPPALAADLQTGDSVMVEIGGSTHAATIRQIRPDLDPGTRSRSVILDLPAGLDTVMGDTLALVLAQVVPEPGFWAPLSALREGARGSWSVMALQTTPDGDRTLPAAVEVIHSDGTQVYLRGLLPAGARIVAQAPDRIAPGQIVQLAANPQE</sequence>
<reference evidence="2 3" key="1">
    <citation type="submission" date="2006-01" db="EMBL/GenBank/DDBJ databases">
        <authorList>
            <person name="Hagstrom A."/>
            <person name="Ferriera S."/>
            <person name="Johnson J."/>
            <person name="Kravitz S."/>
            <person name="Halpern A."/>
            <person name="Remington K."/>
            <person name="Beeson K."/>
            <person name="Tran B."/>
            <person name="Rogers Y.-H."/>
            <person name="Friedman R."/>
            <person name="Venter J.C."/>
        </authorList>
    </citation>
    <scope>NUCLEOTIDE SEQUENCE [LARGE SCALE GENOMIC DNA]</scope>
    <source>
        <strain evidence="2 3">SKA53</strain>
    </source>
</reference>
<dbReference type="InterPro" id="IPR006143">
    <property type="entry name" value="RND_pump_MFP"/>
</dbReference>
<dbReference type="PANTHER" id="PTHR30469">
    <property type="entry name" value="MULTIDRUG RESISTANCE PROTEIN MDTA"/>
    <property type="match status" value="1"/>
</dbReference>
<organism evidence="2 3">
    <name type="scientific">Yoonia vestfoldensis SKA53</name>
    <dbReference type="NCBI Taxonomy" id="314232"/>
    <lineage>
        <taxon>Bacteria</taxon>
        <taxon>Pseudomonadati</taxon>
        <taxon>Pseudomonadota</taxon>
        <taxon>Alphaproteobacteria</taxon>
        <taxon>Rhodobacterales</taxon>
        <taxon>Paracoccaceae</taxon>
        <taxon>Yoonia</taxon>
    </lineage>
</organism>
<dbReference type="Gene3D" id="2.40.30.170">
    <property type="match status" value="1"/>
</dbReference>
<keyword evidence="3" id="KW-1185">Reference proteome</keyword>
<dbReference type="Gene3D" id="1.10.287.470">
    <property type="entry name" value="Helix hairpin bin"/>
    <property type="match status" value="1"/>
</dbReference>
<dbReference type="OrthoDB" id="9813967at2"/>
<protein>
    <submittedName>
        <fullName evidence="2">Uncharacterized protein</fullName>
    </submittedName>
</protein>
<proteinExistence type="inferred from homology"/>
<dbReference type="RefSeq" id="WP_007206487.1">
    <property type="nucleotide sequence ID" value="NZ_CH672414.1"/>
</dbReference>
<accession>A3V2X0</accession>
<dbReference type="NCBIfam" id="TIGR01730">
    <property type="entry name" value="RND_mfp"/>
    <property type="match status" value="1"/>
</dbReference>
<dbReference type="SUPFAM" id="SSF111369">
    <property type="entry name" value="HlyD-like secretion proteins"/>
    <property type="match status" value="1"/>
</dbReference>
<evidence type="ECO:0000256" key="1">
    <source>
        <dbReference type="ARBA" id="ARBA00009477"/>
    </source>
</evidence>
<dbReference type="GO" id="GO:1990281">
    <property type="term" value="C:efflux pump complex"/>
    <property type="evidence" value="ECO:0007669"/>
    <property type="project" value="TreeGrafter"/>
</dbReference>
<comment type="similarity">
    <text evidence="1">Belongs to the membrane fusion protein (MFP) (TC 8.A.1) family.</text>
</comment>
<evidence type="ECO:0000313" key="2">
    <source>
        <dbReference type="EMBL" id="EAQ07701.1"/>
    </source>
</evidence>
<gene>
    <name evidence="2" type="ORF">SKA53_12728</name>
</gene>
<comment type="caution">
    <text evidence="2">The sequence shown here is derived from an EMBL/GenBank/DDBJ whole genome shotgun (WGS) entry which is preliminary data.</text>
</comment>
<dbReference type="Proteomes" id="UP000004507">
    <property type="component" value="Unassembled WGS sequence"/>
</dbReference>